<comment type="caution">
    <text evidence="2">The sequence shown here is derived from an EMBL/GenBank/DDBJ whole genome shotgun (WGS) entry which is preliminary data.</text>
</comment>
<gene>
    <name evidence="2" type="ORF">EAS61_09525</name>
</gene>
<feature type="region of interest" description="Disordered" evidence="1">
    <location>
        <begin position="1"/>
        <end position="45"/>
    </location>
</feature>
<dbReference type="EMBL" id="RKMK01000006">
    <property type="protein sequence ID" value="RXH00610.1"/>
    <property type="molecule type" value="Genomic_DNA"/>
</dbReference>
<evidence type="ECO:0000256" key="1">
    <source>
        <dbReference type="SAM" id="MobiDB-lite"/>
    </source>
</evidence>
<feature type="compositionally biased region" description="Basic and acidic residues" evidence="1">
    <location>
        <begin position="35"/>
        <end position="45"/>
    </location>
</feature>
<sequence length="69" mass="7762">MRRARHRQRRQGRSAREDRGADGSDRTGGAVGSHRHCEEPLRRSNPDCLCLGILDCFAALAMTVERDAR</sequence>
<feature type="compositionally biased region" description="Basic and acidic residues" evidence="1">
    <location>
        <begin position="14"/>
        <end position="25"/>
    </location>
</feature>
<evidence type="ECO:0000313" key="3">
    <source>
        <dbReference type="Proteomes" id="UP000290174"/>
    </source>
</evidence>
<dbReference type="Proteomes" id="UP000290174">
    <property type="component" value="Unassembled WGS sequence"/>
</dbReference>
<feature type="compositionally biased region" description="Basic residues" evidence="1">
    <location>
        <begin position="1"/>
        <end position="13"/>
    </location>
</feature>
<dbReference type="AlphaFoldDB" id="A0A4Q0QU59"/>
<evidence type="ECO:0000313" key="2">
    <source>
        <dbReference type="EMBL" id="RXH00610.1"/>
    </source>
</evidence>
<protein>
    <submittedName>
        <fullName evidence="2">Uncharacterized protein</fullName>
    </submittedName>
</protein>
<proteinExistence type="predicted"/>
<accession>A0A4Q0QU59</accession>
<name>A0A4Q0QU59_9BRAD</name>
<reference evidence="2 3" key="1">
    <citation type="submission" date="2018-11" db="EMBL/GenBank/DDBJ databases">
        <title>Bradyrhizobium sp. nov., isolated from effective nodules of peanut in China.</title>
        <authorList>
            <person name="Li Y."/>
        </authorList>
    </citation>
    <scope>NUCLEOTIDE SEQUENCE [LARGE SCALE GENOMIC DNA]</scope>
    <source>
        <strain evidence="2 3">CCBAU 51770</strain>
    </source>
</reference>
<organism evidence="2 3">
    <name type="scientific">Bradyrhizobium zhanjiangense</name>
    <dbReference type="NCBI Taxonomy" id="1325107"/>
    <lineage>
        <taxon>Bacteria</taxon>
        <taxon>Pseudomonadati</taxon>
        <taxon>Pseudomonadota</taxon>
        <taxon>Alphaproteobacteria</taxon>
        <taxon>Hyphomicrobiales</taxon>
        <taxon>Nitrobacteraceae</taxon>
        <taxon>Bradyrhizobium</taxon>
    </lineage>
</organism>